<organism evidence="1 2">
    <name type="scientific">Salix brachista</name>
    <dbReference type="NCBI Taxonomy" id="2182728"/>
    <lineage>
        <taxon>Eukaryota</taxon>
        <taxon>Viridiplantae</taxon>
        <taxon>Streptophyta</taxon>
        <taxon>Embryophyta</taxon>
        <taxon>Tracheophyta</taxon>
        <taxon>Spermatophyta</taxon>
        <taxon>Magnoliopsida</taxon>
        <taxon>eudicotyledons</taxon>
        <taxon>Gunneridae</taxon>
        <taxon>Pentapetalae</taxon>
        <taxon>rosids</taxon>
        <taxon>fabids</taxon>
        <taxon>Malpighiales</taxon>
        <taxon>Salicaceae</taxon>
        <taxon>Saliceae</taxon>
        <taxon>Salix</taxon>
    </lineage>
</organism>
<dbReference type="AlphaFoldDB" id="A0A5N5MCQ4"/>
<evidence type="ECO:0000313" key="1">
    <source>
        <dbReference type="EMBL" id="KAB5552742.1"/>
    </source>
</evidence>
<protein>
    <submittedName>
        <fullName evidence="1">Uncharacterized protein</fullName>
    </submittedName>
</protein>
<dbReference type="Proteomes" id="UP000326939">
    <property type="component" value="Chromosome 6"/>
</dbReference>
<comment type="caution">
    <text evidence="1">The sequence shown here is derived from an EMBL/GenBank/DDBJ whole genome shotgun (WGS) entry which is preliminary data.</text>
</comment>
<reference evidence="2" key="1">
    <citation type="journal article" date="2019" name="Gigascience">
        <title>De novo genome assembly of the endangered Acer yangbiense, a plant species with extremely small populations endemic to Yunnan Province, China.</title>
        <authorList>
            <person name="Yang J."/>
            <person name="Wariss H.M."/>
            <person name="Tao L."/>
            <person name="Zhang R."/>
            <person name="Yun Q."/>
            <person name="Hollingsworth P."/>
            <person name="Dao Z."/>
            <person name="Luo G."/>
            <person name="Guo H."/>
            <person name="Ma Y."/>
            <person name="Sun W."/>
        </authorList>
    </citation>
    <scope>NUCLEOTIDE SEQUENCE [LARGE SCALE GENOMIC DNA]</scope>
    <source>
        <strain evidence="2">cv. br00</strain>
    </source>
</reference>
<name>A0A5N5MCQ4_9ROSI</name>
<keyword evidence="2" id="KW-1185">Reference proteome</keyword>
<dbReference type="EMBL" id="VDCV01000006">
    <property type="protein sequence ID" value="KAB5552742.1"/>
    <property type="molecule type" value="Genomic_DNA"/>
</dbReference>
<gene>
    <name evidence="1" type="ORF">DKX38_010053</name>
</gene>
<accession>A0A5N5MCQ4</accession>
<proteinExistence type="predicted"/>
<evidence type="ECO:0000313" key="2">
    <source>
        <dbReference type="Proteomes" id="UP000326939"/>
    </source>
</evidence>
<sequence>METENWQGKSPIDVKYTGSQLKCVGKSPVVPPGYRNSIRTSLNPASSFQAASLWPLMRREDPTDAS</sequence>